<proteinExistence type="predicted"/>
<comment type="caution">
    <text evidence="2">The sequence shown here is derived from an EMBL/GenBank/DDBJ whole genome shotgun (WGS) entry which is preliminary data.</text>
</comment>
<keyword evidence="3" id="KW-1185">Reference proteome</keyword>
<dbReference type="OrthoDB" id="3687464at2"/>
<dbReference type="AlphaFoldDB" id="A0A4R6JW51"/>
<reference evidence="2 3" key="1">
    <citation type="submission" date="2019-03" db="EMBL/GenBank/DDBJ databases">
        <title>Sequencing the genomes of 1000 actinobacteria strains.</title>
        <authorList>
            <person name="Klenk H.-P."/>
        </authorList>
    </citation>
    <scope>NUCLEOTIDE SEQUENCE [LARGE SCALE GENOMIC DNA]</scope>
    <source>
        <strain evidence="2 3">DSM 43805</strain>
    </source>
</reference>
<accession>A0A4R6JW51</accession>
<sequence>MTSAVLDEALKKAALAWISVGDGPALALWVLPLDGTLIVVSGPGEQFAPGLAEATRATVRLRGDNGGLIVITEAVVARIHPGTAEWTEVAPQLAAKRLNASGTADEVVARWASTGCAVVRLTPVVEQPALERPQLPADSGAAEPRETPARVQTPRPFRLHRVKRR</sequence>
<dbReference type="Proteomes" id="UP000294901">
    <property type="component" value="Unassembled WGS sequence"/>
</dbReference>
<evidence type="ECO:0000256" key="1">
    <source>
        <dbReference type="SAM" id="MobiDB-lite"/>
    </source>
</evidence>
<dbReference type="RefSeq" id="WP_133874325.1">
    <property type="nucleotide sequence ID" value="NZ_BOMD01000001.1"/>
</dbReference>
<gene>
    <name evidence="2" type="ORF">C8E87_3809</name>
</gene>
<name>A0A4R6JW51_9ACTN</name>
<organism evidence="2 3">
    <name type="scientific">Paractinoplanes brasiliensis</name>
    <dbReference type="NCBI Taxonomy" id="52695"/>
    <lineage>
        <taxon>Bacteria</taxon>
        <taxon>Bacillati</taxon>
        <taxon>Actinomycetota</taxon>
        <taxon>Actinomycetes</taxon>
        <taxon>Micromonosporales</taxon>
        <taxon>Micromonosporaceae</taxon>
        <taxon>Paractinoplanes</taxon>
    </lineage>
</organism>
<protein>
    <recommendedName>
        <fullName evidence="4">Pyridoxamine 5'-phosphate oxidase</fullName>
    </recommendedName>
</protein>
<evidence type="ECO:0000313" key="2">
    <source>
        <dbReference type="EMBL" id="TDO40102.1"/>
    </source>
</evidence>
<evidence type="ECO:0008006" key="4">
    <source>
        <dbReference type="Google" id="ProtNLM"/>
    </source>
</evidence>
<feature type="region of interest" description="Disordered" evidence="1">
    <location>
        <begin position="130"/>
        <end position="165"/>
    </location>
</feature>
<evidence type="ECO:0000313" key="3">
    <source>
        <dbReference type="Proteomes" id="UP000294901"/>
    </source>
</evidence>
<dbReference type="EMBL" id="SNWR01000001">
    <property type="protein sequence ID" value="TDO40102.1"/>
    <property type="molecule type" value="Genomic_DNA"/>
</dbReference>